<dbReference type="OrthoDB" id="6117380at2759"/>
<keyword evidence="2" id="KW-1185">Reference proteome</keyword>
<sequence length="305" mass="34058">MIGPSHARGDHVQVRNKKGAYVMLAIQAVFMVPVIVLISSSAQFTNVKPCELQTALDFIYVKYTSHPCKYNAIKDMSGDVLTLGICMLCWNALLFVHTVCSCLMNIGEKKRAIAIMVVIIGTLAFIIANVVLYIMFMKEKDTQHAEDYIQLEKDMFSTLVSNYKSDNASSNDLKSSAWNQIFLKYDCCAIHDVMGTTNDFDNTPWCTESGTCQDTISQIPRTCCKDVTLTNYTSAPPSCHASVNTGTYKLNCMDPLKKLSVNNIEEYQLSLLSFSLLFPMILQVIEITIVIVLMFPRCNGSVNEN</sequence>
<organism evidence="2 3">
    <name type="scientific">Crassostrea virginica</name>
    <name type="common">Eastern oyster</name>
    <dbReference type="NCBI Taxonomy" id="6565"/>
    <lineage>
        <taxon>Eukaryota</taxon>
        <taxon>Metazoa</taxon>
        <taxon>Spiralia</taxon>
        <taxon>Lophotrochozoa</taxon>
        <taxon>Mollusca</taxon>
        <taxon>Bivalvia</taxon>
        <taxon>Autobranchia</taxon>
        <taxon>Pteriomorphia</taxon>
        <taxon>Ostreida</taxon>
        <taxon>Ostreoidea</taxon>
        <taxon>Ostreidae</taxon>
        <taxon>Crassostrea</taxon>
    </lineage>
</organism>
<evidence type="ECO:0000313" key="2">
    <source>
        <dbReference type="Proteomes" id="UP000694844"/>
    </source>
</evidence>
<keyword evidence="1" id="KW-1133">Transmembrane helix</keyword>
<dbReference type="Proteomes" id="UP000694844">
    <property type="component" value="Chromosome 3"/>
</dbReference>
<feature type="transmembrane region" description="Helical" evidence="1">
    <location>
        <begin position="80"/>
        <end position="100"/>
    </location>
</feature>
<evidence type="ECO:0000256" key="1">
    <source>
        <dbReference type="SAM" id="Phobius"/>
    </source>
</evidence>
<keyword evidence="1" id="KW-0812">Transmembrane</keyword>
<dbReference type="GeneID" id="111122835"/>
<dbReference type="AlphaFoldDB" id="A0A8B8CZ72"/>
<dbReference type="KEGG" id="cvn:111122835"/>
<feature type="transmembrane region" description="Helical" evidence="1">
    <location>
        <begin position="20"/>
        <end position="39"/>
    </location>
</feature>
<keyword evidence="1" id="KW-0472">Membrane</keyword>
<name>A0A8B8CZ72_CRAVI</name>
<feature type="transmembrane region" description="Helical" evidence="1">
    <location>
        <begin position="112"/>
        <end position="136"/>
    </location>
</feature>
<feature type="transmembrane region" description="Helical" evidence="1">
    <location>
        <begin position="271"/>
        <end position="295"/>
    </location>
</feature>
<proteinExistence type="predicted"/>
<dbReference type="RefSeq" id="XP_022320544.1">
    <property type="nucleotide sequence ID" value="XM_022464836.1"/>
</dbReference>
<protein>
    <submittedName>
        <fullName evidence="3">Uncharacterized protein LOC111122835</fullName>
    </submittedName>
</protein>
<gene>
    <name evidence="3" type="primary">LOC111122835</name>
</gene>
<reference evidence="3" key="1">
    <citation type="submission" date="2025-08" db="UniProtKB">
        <authorList>
            <consortium name="RefSeq"/>
        </authorList>
    </citation>
    <scope>IDENTIFICATION</scope>
    <source>
        <tissue evidence="3">Whole sample</tissue>
    </source>
</reference>
<accession>A0A8B8CZ72</accession>
<evidence type="ECO:0000313" key="3">
    <source>
        <dbReference type="RefSeq" id="XP_022320544.1"/>
    </source>
</evidence>